<feature type="non-terminal residue" evidence="2">
    <location>
        <position position="324"/>
    </location>
</feature>
<dbReference type="PANTHER" id="PTHR46530">
    <property type="entry name" value="PROTEIN MONO-ADP-RIBOSYLTRANSFERASE PARP4"/>
    <property type="match status" value="1"/>
</dbReference>
<dbReference type="Proteomes" id="UP000681722">
    <property type="component" value="Unassembled WGS sequence"/>
</dbReference>
<sequence length="324" mass="37124">VLSILENVRQPCVNGIVIDWHNDQLAESNNFQFLQAPSNIHSLFNGMRLTVYGFINDSYKTTLKANVNGHEFITTIFANKMTETTGKILHCLTARAIIDDWENGLLSMDDTVNELIKSQYKQHIIDLSTKYSIVSPFTSFVAIEERHKEDKNIQQGVSLLNVMVDKDIDLLPCIGWDGENSQLESMKEKIINLKKSIESASIQSKIQSCLDLISLCKNVSYRQCQEKFDAMQTLIETYYYSLKDQETAVILIKQMKIDVKVEMDNSIYEERTIIENRMNSIEYMCNKILQSEEELLQEKLTLAEPGTSDGEEHVASLIKVRMMI</sequence>
<comment type="caution">
    <text evidence="2">The sequence shown here is derived from an EMBL/GenBank/DDBJ whole genome shotgun (WGS) entry which is preliminary data.</text>
</comment>
<dbReference type="Proteomes" id="UP000663829">
    <property type="component" value="Unassembled WGS sequence"/>
</dbReference>
<dbReference type="GO" id="GO:0005737">
    <property type="term" value="C:cytoplasm"/>
    <property type="evidence" value="ECO:0007669"/>
    <property type="project" value="TreeGrafter"/>
</dbReference>
<dbReference type="InterPro" id="IPR031273">
    <property type="entry name" value="PARP4"/>
</dbReference>
<proteinExistence type="predicted"/>
<protein>
    <submittedName>
        <fullName evidence="2">Uncharacterized protein</fullName>
    </submittedName>
</protein>
<evidence type="ECO:0000313" key="5">
    <source>
        <dbReference type="Proteomes" id="UP000663829"/>
    </source>
</evidence>
<dbReference type="EMBL" id="CAJOBC010008190">
    <property type="protein sequence ID" value="CAF3954866.1"/>
    <property type="molecule type" value="Genomic_DNA"/>
</dbReference>
<dbReference type="OrthoDB" id="1729737at2759"/>
<dbReference type="EMBL" id="CAJNOK010005581">
    <property type="protein sequence ID" value="CAF0977629.1"/>
    <property type="molecule type" value="Genomic_DNA"/>
</dbReference>
<dbReference type="Proteomes" id="UP000677228">
    <property type="component" value="Unassembled WGS sequence"/>
</dbReference>
<gene>
    <name evidence="2" type="ORF">GPM918_LOCUS23189</name>
    <name evidence="1" type="ORF">OVA965_LOCUS13414</name>
    <name evidence="4" type="ORF">SRO942_LOCUS23186</name>
    <name evidence="3" type="ORF">TMI583_LOCUS13418</name>
</gene>
<name>A0A814VR01_9BILA</name>
<evidence type="ECO:0000313" key="4">
    <source>
        <dbReference type="EMBL" id="CAF3954866.1"/>
    </source>
</evidence>
<accession>A0A814VR01</accession>
<dbReference type="EMBL" id="CAJNOQ010008190">
    <property type="protein sequence ID" value="CAF1190655.1"/>
    <property type="molecule type" value="Genomic_DNA"/>
</dbReference>
<organism evidence="2 5">
    <name type="scientific">Didymodactylos carnosus</name>
    <dbReference type="NCBI Taxonomy" id="1234261"/>
    <lineage>
        <taxon>Eukaryota</taxon>
        <taxon>Metazoa</taxon>
        <taxon>Spiralia</taxon>
        <taxon>Gnathifera</taxon>
        <taxon>Rotifera</taxon>
        <taxon>Eurotatoria</taxon>
        <taxon>Bdelloidea</taxon>
        <taxon>Philodinida</taxon>
        <taxon>Philodinidae</taxon>
        <taxon>Didymodactylos</taxon>
    </lineage>
</organism>
<dbReference type="EMBL" id="CAJOBA010005588">
    <property type="protein sequence ID" value="CAF3748332.1"/>
    <property type="molecule type" value="Genomic_DNA"/>
</dbReference>
<evidence type="ECO:0000313" key="1">
    <source>
        <dbReference type="EMBL" id="CAF0977629.1"/>
    </source>
</evidence>
<evidence type="ECO:0000313" key="3">
    <source>
        <dbReference type="EMBL" id="CAF3748332.1"/>
    </source>
</evidence>
<reference evidence="2" key="1">
    <citation type="submission" date="2021-02" db="EMBL/GenBank/DDBJ databases">
        <authorList>
            <person name="Nowell W R."/>
        </authorList>
    </citation>
    <scope>NUCLEOTIDE SEQUENCE</scope>
</reference>
<evidence type="ECO:0000313" key="2">
    <source>
        <dbReference type="EMBL" id="CAF1190655.1"/>
    </source>
</evidence>
<dbReference type="PANTHER" id="PTHR46530:SF1">
    <property type="entry name" value="PROTEIN MONO-ADP-RIBOSYLTRANSFERASE PARP4"/>
    <property type="match status" value="1"/>
</dbReference>
<dbReference type="GO" id="GO:0003950">
    <property type="term" value="F:NAD+ poly-ADP-ribosyltransferase activity"/>
    <property type="evidence" value="ECO:0007669"/>
    <property type="project" value="InterPro"/>
</dbReference>
<dbReference type="Proteomes" id="UP000682733">
    <property type="component" value="Unassembled WGS sequence"/>
</dbReference>
<dbReference type="AlphaFoldDB" id="A0A814VR01"/>
<keyword evidence="5" id="KW-1185">Reference proteome</keyword>